<evidence type="ECO:0000256" key="1">
    <source>
        <dbReference type="ARBA" id="ARBA00023015"/>
    </source>
</evidence>
<dbReference type="GO" id="GO:0003677">
    <property type="term" value="F:DNA binding"/>
    <property type="evidence" value="ECO:0007669"/>
    <property type="project" value="UniProtKB-UniRule"/>
</dbReference>
<evidence type="ECO:0000256" key="3">
    <source>
        <dbReference type="ARBA" id="ARBA00023163"/>
    </source>
</evidence>
<dbReference type="InterPro" id="IPR036271">
    <property type="entry name" value="Tet_transcr_reg_TetR-rel_C_sf"/>
</dbReference>
<dbReference type="PANTHER" id="PTHR47506:SF3">
    <property type="entry name" value="HTH-TYPE TRANSCRIPTIONAL REGULATOR LMRA"/>
    <property type="match status" value="1"/>
</dbReference>
<dbReference type="Pfam" id="PF00440">
    <property type="entry name" value="TetR_N"/>
    <property type="match status" value="1"/>
</dbReference>
<gene>
    <name evidence="6" type="ORF">SAMN05192566_1849</name>
</gene>
<dbReference type="EMBL" id="FNFX01000003">
    <property type="protein sequence ID" value="SDK60325.1"/>
    <property type="molecule type" value="Genomic_DNA"/>
</dbReference>
<dbReference type="RefSeq" id="WP_091471830.1">
    <property type="nucleotide sequence ID" value="NZ_FNFX01000003.1"/>
</dbReference>
<dbReference type="PROSITE" id="PS50977">
    <property type="entry name" value="HTH_TETR_2"/>
    <property type="match status" value="1"/>
</dbReference>
<dbReference type="OrthoDB" id="116240at2"/>
<dbReference type="PANTHER" id="PTHR47506">
    <property type="entry name" value="TRANSCRIPTIONAL REGULATORY PROTEIN"/>
    <property type="match status" value="1"/>
</dbReference>
<keyword evidence="7" id="KW-1185">Reference proteome</keyword>
<proteinExistence type="predicted"/>
<sequence>MTTLKQKILQVSTDLFQTRGINSTGVDTIVAVAGTTKMTLYKYFETKEELILAVLQQSHQDFQTWMNDKLGVFNDKPDEKIQKLFDFIEEWVTSPSFVGVAFIKASAEFPNEENRIHQLSSQQSREFRQFISKLAQEAQIKDADGLAMQLSILFEGAVQAEQIKRGSGAIKSAKKAAKSLIDLAIKQS</sequence>
<dbReference type="Proteomes" id="UP000198629">
    <property type="component" value="Unassembled WGS sequence"/>
</dbReference>
<dbReference type="InterPro" id="IPR009057">
    <property type="entry name" value="Homeodomain-like_sf"/>
</dbReference>
<keyword evidence="2 4" id="KW-0238">DNA-binding</keyword>
<dbReference type="SUPFAM" id="SSF48498">
    <property type="entry name" value="Tetracyclin repressor-like, C-terminal domain"/>
    <property type="match status" value="1"/>
</dbReference>
<dbReference type="AlphaFoldDB" id="A0A1G9D993"/>
<dbReference type="InterPro" id="IPR001647">
    <property type="entry name" value="HTH_TetR"/>
</dbReference>
<dbReference type="STRING" id="492660.SAMN05192566_1849"/>
<accession>A0A1G9D993</accession>
<evidence type="ECO:0000256" key="2">
    <source>
        <dbReference type="ARBA" id="ARBA00023125"/>
    </source>
</evidence>
<feature type="domain" description="HTH tetR-type" evidence="5">
    <location>
        <begin position="2"/>
        <end position="62"/>
    </location>
</feature>
<dbReference type="SUPFAM" id="SSF46689">
    <property type="entry name" value="Homeodomain-like"/>
    <property type="match status" value="1"/>
</dbReference>
<evidence type="ECO:0000313" key="7">
    <source>
        <dbReference type="Proteomes" id="UP000198629"/>
    </source>
</evidence>
<evidence type="ECO:0000313" key="6">
    <source>
        <dbReference type="EMBL" id="SDK60325.1"/>
    </source>
</evidence>
<keyword evidence="1" id="KW-0805">Transcription regulation</keyword>
<dbReference type="Gene3D" id="1.10.357.10">
    <property type="entry name" value="Tetracycline Repressor, domain 2"/>
    <property type="match status" value="1"/>
</dbReference>
<evidence type="ECO:0000259" key="5">
    <source>
        <dbReference type="PROSITE" id="PS50977"/>
    </source>
</evidence>
<protein>
    <submittedName>
        <fullName evidence="6">Transcriptional regulator, TetR family</fullName>
    </submittedName>
</protein>
<feature type="DNA-binding region" description="H-T-H motif" evidence="4">
    <location>
        <begin position="25"/>
        <end position="44"/>
    </location>
</feature>
<keyword evidence="3" id="KW-0804">Transcription</keyword>
<evidence type="ECO:0000256" key="4">
    <source>
        <dbReference type="PROSITE-ProRule" id="PRU00335"/>
    </source>
</evidence>
<dbReference type="PRINTS" id="PR00455">
    <property type="entry name" value="HTHTETR"/>
</dbReference>
<organism evidence="6 7">
    <name type="scientific">Methylophilus rhizosphaerae</name>
    <dbReference type="NCBI Taxonomy" id="492660"/>
    <lineage>
        <taxon>Bacteria</taxon>
        <taxon>Pseudomonadati</taxon>
        <taxon>Pseudomonadota</taxon>
        <taxon>Betaproteobacteria</taxon>
        <taxon>Nitrosomonadales</taxon>
        <taxon>Methylophilaceae</taxon>
        <taxon>Methylophilus</taxon>
    </lineage>
</organism>
<name>A0A1G9D993_9PROT</name>
<reference evidence="7" key="1">
    <citation type="submission" date="2016-10" db="EMBL/GenBank/DDBJ databases">
        <authorList>
            <person name="Varghese N."/>
            <person name="Submissions S."/>
        </authorList>
    </citation>
    <scope>NUCLEOTIDE SEQUENCE [LARGE SCALE GENOMIC DNA]</scope>
    <source>
        <strain evidence="7">CBMB127</strain>
    </source>
</reference>